<evidence type="ECO:0000313" key="3">
    <source>
        <dbReference type="Proteomes" id="UP001140091"/>
    </source>
</evidence>
<evidence type="ECO:0000256" key="1">
    <source>
        <dbReference type="SAM" id="MobiDB-lite"/>
    </source>
</evidence>
<feature type="non-terminal residue" evidence="2">
    <location>
        <position position="248"/>
    </location>
</feature>
<protein>
    <submittedName>
        <fullName evidence="2">Uncharacterized protein</fullName>
    </submittedName>
</protein>
<dbReference type="OrthoDB" id="3204502at2759"/>
<accession>A0A9W8JUL6</accession>
<gene>
    <name evidence="2" type="ORF">H1R20_g75</name>
</gene>
<evidence type="ECO:0000313" key="2">
    <source>
        <dbReference type="EMBL" id="KAJ2937015.1"/>
    </source>
</evidence>
<sequence>MTSTALTHSPHVYDRAPIRVSPNSCALPDRGERVYSDDSHCGSPLAKECYFMLPPRRLDSMHSSSSSSLLFNSFGAVTPGAPSHDRYDIASPPLLGSDVSSESEDSDQCKSPPDPSTPRIPFVSVQLANATAPYPFGGGFAREPSIRDIPDDPVALPYPLHHRAKKKSISEGAGAVVEGAGTPSLKKRVKKDSVSLPAGERTRRLSGWVLNDRSECYTSRLGSPVSKEDDLACVLELDPFSFVLQIMF</sequence>
<keyword evidence="3" id="KW-1185">Reference proteome</keyword>
<dbReference type="AlphaFoldDB" id="A0A9W8JUL6"/>
<dbReference type="Proteomes" id="UP001140091">
    <property type="component" value="Unassembled WGS sequence"/>
</dbReference>
<name>A0A9W8JUL6_9AGAR</name>
<feature type="region of interest" description="Disordered" evidence="1">
    <location>
        <begin position="83"/>
        <end position="120"/>
    </location>
</feature>
<organism evidence="2 3">
    <name type="scientific">Candolleomyces eurysporus</name>
    <dbReference type="NCBI Taxonomy" id="2828524"/>
    <lineage>
        <taxon>Eukaryota</taxon>
        <taxon>Fungi</taxon>
        <taxon>Dikarya</taxon>
        <taxon>Basidiomycota</taxon>
        <taxon>Agaricomycotina</taxon>
        <taxon>Agaricomycetes</taxon>
        <taxon>Agaricomycetidae</taxon>
        <taxon>Agaricales</taxon>
        <taxon>Agaricineae</taxon>
        <taxon>Psathyrellaceae</taxon>
        <taxon>Candolleomyces</taxon>
    </lineage>
</organism>
<dbReference type="EMBL" id="JANBPK010000005">
    <property type="protein sequence ID" value="KAJ2937015.1"/>
    <property type="molecule type" value="Genomic_DNA"/>
</dbReference>
<comment type="caution">
    <text evidence="2">The sequence shown here is derived from an EMBL/GenBank/DDBJ whole genome shotgun (WGS) entry which is preliminary data.</text>
</comment>
<proteinExistence type="predicted"/>
<reference evidence="2" key="1">
    <citation type="submission" date="2022-06" db="EMBL/GenBank/DDBJ databases">
        <title>Genome Sequence of Candolleomyces eurysporus.</title>
        <authorList>
            <person name="Buettner E."/>
        </authorList>
    </citation>
    <scope>NUCLEOTIDE SEQUENCE</scope>
    <source>
        <strain evidence="2">VTCC 930004</strain>
    </source>
</reference>